<protein>
    <recommendedName>
        <fullName evidence="4">HECT domain-containing protein</fullName>
    </recommendedName>
</protein>
<name>A0ABU7C2E3_9TELE</name>
<keyword evidence="6" id="KW-1185">Reference proteome</keyword>
<evidence type="ECO:0000256" key="1">
    <source>
        <dbReference type="ARBA" id="ARBA00022679"/>
    </source>
</evidence>
<proteinExistence type="predicted"/>
<feature type="domain" description="HECT" evidence="4">
    <location>
        <begin position="286"/>
        <end position="401"/>
    </location>
</feature>
<dbReference type="Gene3D" id="3.90.1750.10">
    <property type="entry name" value="Hect, E3 ligase catalytic domains"/>
    <property type="match status" value="1"/>
</dbReference>
<reference evidence="5 6" key="1">
    <citation type="submission" date="2021-07" db="EMBL/GenBank/DDBJ databases">
        <authorList>
            <person name="Palmer J.M."/>
        </authorList>
    </citation>
    <scope>NUCLEOTIDE SEQUENCE [LARGE SCALE GENOMIC DNA]</scope>
    <source>
        <strain evidence="5 6">AT_MEX2019</strain>
        <tissue evidence="5">Muscle</tissue>
    </source>
</reference>
<dbReference type="InterPro" id="IPR035983">
    <property type="entry name" value="Hect_E3_ubiquitin_ligase"/>
</dbReference>
<dbReference type="SUPFAM" id="SSF56204">
    <property type="entry name" value="Hect, E3 ligase catalytic domain"/>
    <property type="match status" value="1"/>
</dbReference>
<dbReference type="InterPro" id="IPR000569">
    <property type="entry name" value="HECT_dom"/>
</dbReference>
<feature type="non-terminal residue" evidence="5">
    <location>
        <position position="1"/>
    </location>
</feature>
<evidence type="ECO:0000259" key="4">
    <source>
        <dbReference type="PROSITE" id="PS50237"/>
    </source>
</evidence>
<dbReference type="Proteomes" id="UP001345963">
    <property type="component" value="Unassembled WGS sequence"/>
</dbReference>
<evidence type="ECO:0000313" key="6">
    <source>
        <dbReference type="Proteomes" id="UP001345963"/>
    </source>
</evidence>
<comment type="caution">
    <text evidence="3">Lacks conserved residue(s) required for the propagation of feature annotation.</text>
</comment>
<comment type="caution">
    <text evidence="5">The sequence shown here is derived from an EMBL/GenBank/DDBJ whole genome shotgun (WGS) entry which is preliminary data.</text>
</comment>
<keyword evidence="2 3" id="KW-0833">Ubl conjugation pathway</keyword>
<evidence type="ECO:0000313" key="5">
    <source>
        <dbReference type="EMBL" id="MED6256034.1"/>
    </source>
</evidence>
<keyword evidence="1" id="KW-0808">Transferase</keyword>
<dbReference type="EMBL" id="JAHUTI010072735">
    <property type="protein sequence ID" value="MED6256034.1"/>
    <property type="molecule type" value="Genomic_DNA"/>
</dbReference>
<accession>A0ABU7C2E3</accession>
<sequence>HTSAHVPRRAKKVWLFQNGLVKSALEFQNDWDSNRVMQEITAAFHPVVAGCRLQILMPCHNKVSSSEEDTRDTKSCDLEEVFDSDKLIIGRVCNIPKEATSSIPTVEDQSLSCDIPSISTGDDVVWCVATQDICTSALSSDTLTMSTSATVITIDDNLSLSGRTSVTSSGHSQAPSSCCLTSADNDRLSAVSNGLPQHSIPENSSSITPYSTYLDLFEEGSPSDDPDLQEAISRSLDRSASESDRKIPVERIVEQIVSRVNDEGTVRFNIVRRNVWDGASRAMGRSNFAHEKKVEVKFTDDYGISEGAVDNGGPTREFFRLCLHEIKDRIGIFEGPSNSKILTCNSKAMKDNGYYYAGQIMAMSIGHGGQSPCFLSGLLYDCLHKGPDNIKVAPEDIPDEDIKSKVMSILQADTESQLQDAVMQAASLISLAGHIVRITLANKQETAFDLAHWYVLQWTRPPFERPEKCAREKKWTKSTMKTKEHNENAVPKI</sequence>
<dbReference type="PROSITE" id="PS50237">
    <property type="entry name" value="HECT"/>
    <property type="match status" value="1"/>
</dbReference>
<evidence type="ECO:0000256" key="2">
    <source>
        <dbReference type="ARBA" id="ARBA00022786"/>
    </source>
</evidence>
<gene>
    <name evidence="5" type="ORF">ATANTOWER_018720</name>
</gene>
<evidence type="ECO:0000256" key="3">
    <source>
        <dbReference type="PROSITE-ProRule" id="PRU00104"/>
    </source>
</evidence>
<organism evidence="5 6">
    <name type="scientific">Ataeniobius toweri</name>
    <dbReference type="NCBI Taxonomy" id="208326"/>
    <lineage>
        <taxon>Eukaryota</taxon>
        <taxon>Metazoa</taxon>
        <taxon>Chordata</taxon>
        <taxon>Craniata</taxon>
        <taxon>Vertebrata</taxon>
        <taxon>Euteleostomi</taxon>
        <taxon>Actinopterygii</taxon>
        <taxon>Neopterygii</taxon>
        <taxon>Teleostei</taxon>
        <taxon>Neoteleostei</taxon>
        <taxon>Acanthomorphata</taxon>
        <taxon>Ovalentaria</taxon>
        <taxon>Atherinomorphae</taxon>
        <taxon>Cyprinodontiformes</taxon>
        <taxon>Goodeidae</taxon>
        <taxon>Ataeniobius</taxon>
    </lineage>
</organism>